<gene>
    <name evidence="1" type="ORF">DH2020_026141</name>
</gene>
<keyword evidence="2" id="KW-1185">Reference proteome</keyword>
<sequence>MISAPAQFLDESSSGNCLLNPEFTDWKIKDQFIFSWLLSSISESMLGYVHRCVTAADLYYVLKMTNIVDQIRMVGHEISDDELVLDILNGLSSEYESVVVHLTSQIGSVSISEVQFTLHTHESRIQQLQQSLSNNPQAFTASGNSSVPVLHMASKKSFNNFRPPKGGFQCRNRGRGRFFRGGNSRLICQICGKHNHITTKCFKRYDPNFTGLDSSFFSAPPGFMSPQANFVATPYQQHSSYVASHTENSKPASVFVTQQPGSHSLSTG</sequence>
<proteinExistence type="predicted"/>
<protein>
    <submittedName>
        <fullName evidence="1">Uncharacterized protein</fullName>
    </submittedName>
</protein>
<accession>A0ABR0VXX9</accession>
<evidence type="ECO:0000313" key="1">
    <source>
        <dbReference type="EMBL" id="KAK6140143.1"/>
    </source>
</evidence>
<dbReference type="EMBL" id="JABTTQ020000348">
    <property type="protein sequence ID" value="KAK6140143.1"/>
    <property type="molecule type" value="Genomic_DNA"/>
</dbReference>
<dbReference type="PANTHER" id="PTHR47481">
    <property type="match status" value="1"/>
</dbReference>
<dbReference type="Proteomes" id="UP001318860">
    <property type="component" value="Unassembled WGS sequence"/>
</dbReference>
<evidence type="ECO:0000313" key="2">
    <source>
        <dbReference type="Proteomes" id="UP001318860"/>
    </source>
</evidence>
<dbReference type="PANTHER" id="PTHR47481:SF30">
    <property type="entry name" value="CCHC-TYPE DOMAIN-CONTAINING PROTEIN"/>
    <property type="match status" value="1"/>
</dbReference>
<dbReference type="Pfam" id="PF14223">
    <property type="entry name" value="Retrotran_gag_2"/>
    <property type="match status" value="1"/>
</dbReference>
<organism evidence="1 2">
    <name type="scientific">Rehmannia glutinosa</name>
    <name type="common">Chinese foxglove</name>
    <dbReference type="NCBI Taxonomy" id="99300"/>
    <lineage>
        <taxon>Eukaryota</taxon>
        <taxon>Viridiplantae</taxon>
        <taxon>Streptophyta</taxon>
        <taxon>Embryophyta</taxon>
        <taxon>Tracheophyta</taxon>
        <taxon>Spermatophyta</taxon>
        <taxon>Magnoliopsida</taxon>
        <taxon>eudicotyledons</taxon>
        <taxon>Gunneridae</taxon>
        <taxon>Pentapetalae</taxon>
        <taxon>asterids</taxon>
        <taxon>lamiids</taxon>
        <taxon>Lamiales</taxon>
        <taxon>Orobanchaceae</taxon>
        <taxon>Rehmannieae</taxon>
        <taxon>Rehmannia</taxon>
    </lineage>
</organism>
<comment type="caution">
    <text evidence="1">The sequence shown here is derived from an EMBL/GenBank/DDBJ whole genome shotgun (WGS) entry which is preliminary data.</text>
</comment>
<name>A0ABR0VXX9_REHGL</name>
<reference evidence="1 2" key="1">
    <citation type="journal article" date="2021" name="Comput. Struct. Biotechnol. J.">
        <title>De novo genome assembly of the potent medicinal plant Rehmannia glutinosa using nanopore technology.</title>
        <authorList>
            <person name="Ma L."/>
            <person name="Dong C."/>
            <person name="Song C."/>
            <person name="Wang X."/>
            <person name="Zheng X."/>
            <person name="Niu Y."/>
            <person name="Chen S."/>
            <person name="Feng W."/>
        </authorList>
    </citation>
    <scope>NUCLEOTIDE SEQUENCE [LARGE SCALE GENOMIC DNA]</scope>
    <source>
        <strain evidence="1">DH-2019</strain>
    </source>
</reference>